<evidence type="ECO:0008006" key="6">
    <source>
        <dbReference type="Google" id="ProtNLM"/>
    </source>
</evidence>
<reference evidence="5" key="1">
    <citation type="journal article" date="2024" name="IScience">
        <title>Strigolactones Initiate the Formation of Haustorium-like Structures in Castilleja.</title>
        <authorList>
            <person name="Buerger M."/>
            <person name="Peterson D."/>
            <person name="Chory J."/>
        </authorList>
    </citation>
    <scope>NUCLEOTIDE SEQUENCE [LARGE SCALE GENOMIC DNA]</scope>
</reference>
<feature type="domain" description="ATPase AAA-type core" evidence="2">
    <location>
        <begin position="1"/>
        <end position="74"/>
    </location>
</feature>
<dbReference type="InterPro" id="IPR013041">
    <property type="entry name" value="Clathrin_app_Ig-like_sf"/>
</dbReference>
<dbReference type="PANTHER" id="PTHR10261">
    <property type="entry name" value="COATOMER SUBUNIT GAMMA"/>
    <property type="match status" value="1"/>
</dbReference>
<protein>
    <recommendedName>
        <fullName evidence="6">ATPase AAA-type core domain-containing protein</fullName>
    </recommendedName>
</protein>
<dbReference type="PANTHER" id="PTHR10261:SF0">
    <property type="entry name" value="COATOMER SUBUNIT GAMMA-2"/>
    <property type="match status" value="1"/>
</dbReference>
<evidence type="ECO:0000256" key="1">
    <source>
        <dbReference type="SAM" id="SignalP"/>
    </source>
</evidence>
<evidence type="ECO:0000259" key="3">
    <source>
        <dbReference type="Pfam" id="PF08752"/>
    </source>
</evidence>
<dbReference type="Gene3D" id="2.60.40.1480">
    <property type="entry name" value="Coatomer, gamma subunit, appendage domain"/>
    <property type="match status" value="1"/>
</dbReference>
<feature type="chain" id="PRO_5044855155" description="ATPase AAA-type core domain-containing protein" evidence="1">
    <location>
        <begin position="22"/>
        <end position="265"/>
    </location>
</feature>
<evidence type="ECO:0000313" key="5">
    <source>
        <dbReference type="Proteomes" id="UP001632038"/>
    </source>
</evidence>
<dbReference type="InterPro" id="IPR013040">
    <property type="entry name" value="Coatomer_gsu_app_Ig-like_dom"/>
</dbReference>
<accession>A0ABD3BAP3</accession>
<dbReference type="EMBL" id="JAVIJP010000107">
    <property type="protein sequence ID" value="KAL3614332.1"/>
    <property type="molecule type" value="Genomic_DNA"/>
</dbReference>
<sequence length="265" mass="29223">MGKTLLAKTLARLVNVPFVIADATTLTQQNDGICWGRCIVHFIQAAYVADYNVEAARQGIVYIDEVDKITKKVRDRATLYLNTLGDGSVAETGKDVKDFLFGSLDIPLPNLEASLKKSRIPQQSLSSEKLISSIPKFATFGKLFKSSAPVEHKKQKPNMQLMLSSTYSTAMWFSSTTALIQYQNSYLKVTVIVDASEAGEFVDVGTKPLRSLPYNTPAQTFVAFEKAEGVPAIAKFSNVLRFIVEEVDPSTGEAEDDGVEDEYCW</sequence>
<dbReference type="InterPro" id="IPR037067">
    <property type="entry name" value="Coatomer_gsu_app_sf"/>
</dbReference>
<name>A0ABD3BAP3_9LAMI</name>
<dbReference type="Gene3D" id="3.40.50.300">
    <property type="entry name" value="P-loop containing nucleotide triphosphate hydrolases"/>
    <property type="match status" value="1"/>
</dbReference>
<dbReference type="InterPro" id="IPR003959">
    <property type="entry name" value="ATPase_AAA_core"/>
</dbReference>
<dbReference type="SUPFAM" id="SSF49348">
    <property type="entry name" value="Clathrin adaptor appendage domain"/>
    <property type="match status" value="1"/>
</dbReference>
<dbReference type="SUPFAM" id="SSF52540">
    <property type="entry name" value="P-loop containing nucleoside triphosphate hydrolases"/>
    <property type="match status" value="1"/>
</dbReference>
<organism evidence="4 5">
    <name type="scientific">Castilleja foliolosa</name>
    <dbReference type="NCBI Taxonomy" id="1961234"/>
    <lineage>
        <taxon>Eukaryota</taxon>
        <taxon>Viridiplantae</taxon>
        <taxon>Streptophyta</taxon>
        <taxon>Embryophyta</taxon>
        <taxon>Tracheophyta</taxon>
        <taxon>Spermatophyta</taxon>
        <taxon>Magnoliopsida</taxon>
        <taxon>eudicotyledons</taxon>
        <taxon>Gunneridae</taxon>
        <taxon>Pentapetalae</taxon>
        <taxon>asterids</taxon>
        <taxon>lamiids</taxon>
        <taxon>Lamiales</taxon>
        <taxon>Orobanchaceae</taxon>
        <taxon>Pedicularideae</taxon>
        <taxon>Castillejinae</taxon>
        <taxon>Castilleja</taxon>
    </lineage>
</organism>
<feature type="domain" description="Coatomer gamma subunit appendage Ig-like subdomain" evidence="3">
    <location>
        <begin position="188"/>
        <end position="263"/>
    </location>
</feature>
<dbReference type="InterPro" id="IPR017106">
    <property type="entry name" value="Coatomer_gsu"/>
</dbReference>
<proteinExistence type="predicted"/>
<dbReference type="Pfam" id="PF07724">
    <property type="entry name" value="AAA_2"/>
    <property type="match status" value="1"/>
</dbReference>
<feature type="signal peptide" evidence="1">
    <location>
        <begin position="1"/>
        <end position="21"/>
    </location>
</feature>
<keyword evidence="1" id="KW-0732">Signal</keyword>
<gene>
    <name evidence="4" type="ORF">CASFOL_042406</name>
</gene>
<dbReference type="InterPro" id="IPR027417">
    <property type="entry name" value="P-loop_NTPase"/>
</dbReference>
<dbReference type="Pfam" id="PF08752">
    <property type="entry name" value="COP-gamma_platf"/>
    <property type="match status" value="1"/>
</dbReference>
<dbReference type="Proteomes" id="UP001632038">
    <property type="component" value="Unassembled WGS sequence"/>
</dbReference>
<evidence type="ECO:0000313" key="4">
    <source>
        <dbReference type="EMBL" id="KAL3614332.1"/>
    </source>
</evidence>
<keyword evidence="5" id="KW-1185">Reference proteome</keyword>
<comment type="caution">
    <text evidence="4">The sequence shown here is derived from an EMBL/GenBank/DDBJ whole genome shotgun (WGS) entry which is preliminary data.</text>
</comment>
<dbReference type="AlphaFoldDB" id="A0ABD3BAP3"/>
<evidence type="ECO:0000259" key="2">
    <source>
        <dbReference type="Pfam" id="PF07724"/>
    </source>
</evidence>